<keyword evidence="2 6" id="KW-0812">Transmembrane</keyword>
<evidence type="ECO:0000256" key="3">
    <source>
        <dbReference type="ARBA" id="ARBA00022989"/>
    </source>
</evidence>
<evidence type="ECO:0000256" key="4">
    <source>
        <dbReference type="ARBA" id="ARBA00023136"/>
    </source>
</evidence>
<evidence type="ECO:0000256" key="5">
    <source>
        <dbReference type="SAM" id="MobiDB-lite"/>
    </source>
</evidence>
<feature type="transmembrane region" description="Helical" evidence="6">
    <location>
        <begin position="75"/>
        <end position="95"/>
    </location>
</feature>
<protein>
    <recommendedName>
        <fullName evidence="7">TM2 domain-containing protein</fullName>
    </recommendedName>
</protein>
<feature type="transmembrane region" description="Helical" evidence="6">
    <location>
        <begin position="115"/>
        <end position="131"/>
    </location>
</feature>
<gene>
    <name evidence="8" type="ORF">LzC2_00880</name>
</gene>
<dbReference type="Pfam" id="PF05154">
    <property type="entry name" value="TM2"/>
    <property type="match status" value="2"/>
</dbReference>
<dbReference type="InterPro" id="IPR007829">
    <property type="entry name" value="TM2"/>
</dbReference>
<comment type="caution">
    <text evidence="8">The sequence shown here is derived from an EMBL/GenBank/DDBJ whole genome shotgun (WGS) entry which is preliminary data.</text>
</comment>
<organism evidence="8 9">
    <name type="scientific">Alienimonas chondri</name>
    <dbReference type="NCBI Taxonomy" id="2681879"/>
    <lineage>
        <taxon>Bacteria</taxon>
        <taxon>Pseudomonadati</taxon>
        <taxon>Planctomycetota</taxon>
        <taxon>Planctomycetia</taxon>
        <taxon>Planctomycetales</taxon>
        <taxon>Planctomycetaceae</taxon>
        <taxon>Alienimonas</taxon>
    </lineage>
</organism>
<dbReference type="PANTHER" id="PTHR21016">
    <property type="entry name" value="BETA-AMYLOID BINDING PROTEIN-RELATED"/>
    <property type="match status" value="1"/>
</dbReference>
<dbReference type="InterPro" id="IPR050932">
    <property type="entry name" value="TM2D1-3-like"/>
</dbReference>
<evidence type="ECO:0000313" key="8">
    <source>
        <dbReference type="EMBL" id="NNJ24041.1"/>
    </source>
</evidence>
<evidence type="ECO:0000313" key="9">
    <source>
        <dbReference type="Proteomes" id="UP000609651"/>
    </source>
</evidence>
<keyword evidence="3 6" id="KW-1133">Transmembrane helix</keyword>
<comment type="subcellular location">
    <subcellularLocation>
        <location evidence="1">Membrane</location>
        <topology evidence="1">Multi-pass membrane protein</topology>
    </subcellularLocation>
</comment>
<name>A0ABX1V7K4_9PLAN</name>
<evidence type="ECO:0000256" key="2">
    <source>
        <dbReference type="ARBA" id="ARBA00022692"/>
    </source>
</evidence>
<evidence type="ECO:0000256" key="6">
    <source>
        <dbReference type="SAM" id="Phobius"/>
    </source>
</evidence>
<keyword evidence="4 6" id="KW-0472">Membrane</keyword>
<reference evidence="8 9" key="1">
    <citation type="journal article" date="2020" name="Syst. Appl. Microbiol.">
        <title>Alienimonas chondri sp. nov., a novel planctomycete isolated from the biofilm of the red alga Chondrus crispus.</title>
        <authorList>
            <person name="Vitorino I."/>
            <person name="Albuquerque L."/>
            <person name="Wiegand S."/>
            <person name="Kallscheuer N."/>
            <person name="da Costa M.S."/>
            <person name="Lobo-da-Cunha A."/>
            <person name="Jogler C."/>
            <person name="Lage O.M."/>
        </authorList>
    </citation>
    <scope>NUCLEOTIDE SEQUENCE [LARGE SCALE GENOMIC DNA]</scope>
    <source>
        <strain evidence="8 9">LzC2</strain>
    </source>
</reference>
<keyword evidence="9" id="KW-1185">Reference proteome</keyword>
<feature type="transmembrane region" description="Helical" evidence="6">
    <location>
        <begin position="48"/>
        <end position="68"/>
    </location>
</feature>
<feature type="domain" description="TM2" evidence="7">
    <location>
        <begin position="58"/>
        <end position="93"/>
    </location>
</feature>
<feature type="transmembrane region" description="Helical" evidence="6">
    <location>
        <begin position="138"/>
        <end position="157"/>
    </location>
</feature>
<dbReference type="EMBL" id="WTPX01000002">
    <property type="protein sequence ID" value="NNJ24041.1"/>
    <property type="molecule type" value="Genomic_DNA"/>
</dbReference>
<accession>A0ABX1V7K4</accession>
<dbReference type="RefSeq" id="WP_206678506.1">
    <property type="nucleotide sequence ID" value="NZ_WTPX01000002.1"/>
</dbReference>
<evidence type="ECO:0000256" key="1">
    <source>
        <dbReference type="ARBA" id="ARBA00004141"/>
    </source>
</evidence>
<feature type="region of interest" description="Disordered" evidence="5">
    <location>
        <begin position="1"/>
        <end position="21"/>
    </location>
</feature>
<dbReference type="Proteomes" id="UP000609651">
    <property type="component" value="Unassembled WGS sequence"/>
</dbReference>
<feature type="domain" description="TM2" evidence="7">
    <location>
        <begin position="111"/>
        <end position="159"/>
    </location>
</feature>
<evidence type="ECO:0000259" key="7">
    <source>
        <dbReference type="Pfam" id="PF05154"/>
    </source>
</evidence>
<proteinExistence type="predicted"/>
<sequence>MASVPVTASSSPPPASSKGSADGPLFATPAAMQRFREPGSTHTLSGGYLLWALAPFTLLTAGAHRFYYGKPLTGLLWSVTLGLLGVGWIIDFFLMPRLESQADRRYTPGPYDYNIAWILNAIPFLGIFGIHRFYLGKYITGAIWLFTGGLFGLGWIWDLCTLNEQVDSRNRAVLGNQPKQEGEGVMGVGW</sequence>
<dbReference type="PANTHER" id="PTHR21016:SF25">
    <property type="entry name" value="TM2 DOMAIN-CONTAINING PROTEIN DDB_G0277895-RELATED"/>
    <property type="match status" value="1"/>
</dbReference>